<dbReference type="InterPro" id="IPR019933">
    <property type="entry name" value="DivIVA_domain"/>
</dbReference>
<dbReference type="AlphaFoldDB" id="A0A852SBC7"/>
<dbReference type="NCBIfam" id="TIGR03544">
    <property type="entry name" value="DivI1A_domain"/>
    <property type="match status" value="2"/>
</dbReference>
<comment type="caution">
    <text evidence="1">The sequence shown here is derived from an EMBL/GenBank/DDBJ whole genome shotgun (WGS) entry which is preliminary data.</text>
</comment>
<dbReference type="RefSeq" id="WP_179546976.1">
    <property type="nucleotide sequence ID" value="NZ_BSEW01000001.1"/>
</dbReference>
<dbReference type="EMBL" id="JACCBM010000001">
    <property type="protein sequence ID" value="NYD69696.1"/>
    <property type="molecule type" value="Genomic_DNA"/>
</dbReference>
<name>A0A852SBC7_9MICO</name>
<dbReference type="Proteomes" id="UP000549913">
    <property type="component" value="Unassembled WGS sequence"/>
</dbReference>
<protein>
    <submittedName>
        <fullName evidence="1">DivIVA domain-containing protein</fullName>
    </submittedName>
</protein>
<reference evidence="1 2" key="1">
    <citation type="submission" date="2020-07" db="EMBL/GenBank/DDBJ databases">
        <title>Sequencing the genomes of 1000 actinobacteria strains.</title>
        <authorList>
            <person name="Klenk H.-P."/>
        </authorList>
    </citation>
    <scope>NUCLEOTIDE SEQUENCE [LARGE SCALE GENOMIC DNA]</scope>
    <source>
        <strain evidence="1 2">DSM 26474</strain>
    </source>
</reference>
<proteinExistence type="predicted"/>
<accession>A0A852SBC7</accession>
<evidence type="ECO:0000313" key="1">
    <source>
        <dbReference type="EMBL" id="NYD69696.1"/>
    </source>
</evidence>
<dbReference type="Gene3D" id="6.10.250.660">
    <property type="match status" value="2"/>
</dbReference>
<evidence type="ECO:0000313" key="2">
    <source>
        <dbReference type="Proteomes" id="UP000549913"/>
    </source>
</evidence>
<organism evidence="1 2">
    <name type="scientific">Herbiconiux flava</name>
    <dbReference type="NCBI Taxonomy" id="881268"/>
    <lineage>
        <taxon>Bacteria</taxon>
        <taxon>Bacillati</taxon>
        <taxon>Actinomycetota</taxon>
        <taxon>Actinomycetes</taxon>
        <taxon>Micrococcales</taxon>
        <taxon>Microbacteriaceae</taxon>
        <taxon>Herbiconiux</taxon>
    </lineage>
</organism>
<gene>
    <name evidence="1" type="ORF">BJ984_000854</name>
</gene>
<sequence>MKSQDVQEKTFVGTKWREGYEIDQVDSLLARVQQTLVAYEEGRAASGGIVTADEVVRSRFDQTKFRAGYDQDQVDDFLDEVAVALREREAR</sequence>
<keyword evidence="2" id="KW-1185">Reference proteome</keyword>